<organism evidence="9 10">
    <name type="scientific">Aureococcus anophagefferens</name>
    <name type="common">Harmful bloom alga</name>
    <dbReference type="NCBI Taxonomy" id="44056"/>
    <lineage>
        <taxon>Eukaryota</taxon>
        <taxon>Sar</taxon>
        <taxon>Stramenopiles</taxon>
        <taxon>Ochrophyta</taxon>
        <taxon>Pelagophyceae</taxon>
        <taxon>Pelagomonadales</taxon>
        <taxon>Pelagomonadaceae</taxon>
        <taxon>Aureococcus</taxon>
    </lineage>
</organism>
<feature type="chain" id="PRO_5045437734" evidence="7">
    <location>
        <begin position="20"/>
        <end position="531"/>
    </location>
</feature>
<dbReference type="PANTHER" id="PTHR45953">
    <property type="entry name" value="IDURONATE 2-SULFATASE"/>
    <property type="match status" value="1"/>
</dbReference>
<evidence type="ECO:0000256" key="2">
    <source>
        <dbReference type="ARBA" id="ARBA00008779"/>
    </source>
</evidence>
<evidence type="ECO:0000256" key="3">
    <source>
        <dbReference type="ARBA" id="ARBA00022723"/>
    </source>
</evidence>
<keyword evidence="6" id="KW-0106">Calcium</keyword>
<comment type="caution">
    <text evidence="9">The sequence shown here is derived from an EMBL/GenBank/DDBJ whole genome shotgun (WGS) entry which is preliminary data.</text>
</comment>
<protein>
    <submittedName>
        <fullName evidence="9">Sulfuric ester hydrolase</fullName>
    </submittedName>
</protein>
<dbReference type="InterPro" id="IPR035874">
    <property type="entry name" value="IDS"/>
</dbReference>
<keyword evidence="3" id="KW-0479">Metal-binding</keyword>
<proteinExistence type="inferred from homology"/>
<evidence type="ECO:0000256" key="4">
    <source>
        <dbReference type="ARBA" id="ARBA00022729"/>
    </source>
</evidence>
<dbReference type="CDD" id="cd16030">
    <property type="entry name" value="iduronate-2-sulfatase"/>
    <property type="match status" value="1"/>
</dbReference>
<feature type="domain" description="Sulfatase N-terminal" evidence="8">
    <location>
        <begin position="22"/>
        <end position="374"/>
    </location>
</feature>
<dbReference type="Proteomes" id="UP001363151">
    <property type="component" value="Unassembled WGS sequence"/>
</dbReference>
<evidence type="ECO:0000256" key="7">
    <source>
        <dbReference type="SAM" id="SignalP"/>
    </source>
</evidence>
<evidence type="ECO:0000256" key="6">
    <source>
        <dbReference type="ARBA" id="ARBA00022837"/>
    </source>
</evidence>
<dbReference type="Gene3D" id="3.40.720.10">
    <property type="entry name" value="Alkaline Phosphatase, subunit A"/>
    <property type="match status" value="1"/>
</dbReference>
<keyword evidence="4 7" id="KW-0732">Signal</keyword>
<keyword evidence="5 9" id="KW-0378">Hydrolase</keyword>
<comment type="cofactor">
    <cofactor evidence="1">
        <name>Ca(2+)</name>
        <dbReference type="ChEBI" id="CHEBI:29108"/>
    </cofactor>
</comment>
<accession>A0ABR1FUW6</accession>
<dbReference type="InterPro" id="IPR017850">
    <property type="entry name" value="Alkaline_phosphatase_core_sf"/>
</dbReference>
<evidence type="ECO:0000256" key="1">
    <source>
        <dbReference type="ARBA" id="ARBA00001913"/>
    </source>
</evidence>
<dbReference type="GO" id="GO:0016787">
    <property type="term" value="F:hydrolase activity"/>
    <property type="evidence" value="ECO:0007669"/>
    <property type="project" value="UniProtKB-KW"/>
</dbReference>
<evidence type="ECO:0000259" key="8">
    <source>
        <dbReference type="Pfam" id="PF00884"/>
    </source>
</evidence>
<evidence type="ECO:0000313" key="10">
    <source>
        <dbReference type="Proteomes" id="UP001363151"/>
    </source>
</evidence>
<comment type="similarity">
    <text evidence="2">Belongs to the sulfatase family.</text>
</comment>
<feature type="signal peptide" evidence="7">
    <location>
        <begin position="1"/>
        <end position="19"/>
    </location>
</feature>
<dbReference type="PANTHER" id="PTHR45953:SF1">
    <property type="entry name" value="IDURONATE 2-SULFATASE"/>
    <property type="match status" value="1"/>
</dbReference>
<gene>
    <name evidence="9" type="ORF">SO694_00027230</name>
</gene>
<dbReference type="InterPro" id="IPR000917">
    <property type="entry name" value="Sulfatase_N"/>
</dbReference>
<dbReference type="EMBL" id="JBBJCI010000226">
    <property type="protein sequence ID" value="KAK7239111.1"/>
    <property type="molecule type" value="Genomic_DNA"/>
</dbReference>
<evidence type="ECO:0000313" key="9">
    <source>
        <dbReference type="EMBL" id="KAK7239111.1"/>
    </source>
</evidence>
<dbReference type="Pfam" id="PF00884">
    <property type="entry name" value="Sulfatase"/>
    <property type="match status" value="1"/>
</dbReference>
<evidence type="ECO:0000256" key="5">
    <source>
        <dbReference type="ARBA" id="ARBA00022801"/>
    </source>
</evidence>
<keyword evidence="10" id="KW-1185">Reference proteome</keyword>
<dbReference type="SUPFAM" id="SSF53649">
    <property type="entry name" value="Alkaline phosphatase-like"/>
    <property type="match status" value="1"/>
</dbReference>
<reference evidence="9 10" key="1">
    <citation type="submission" date="2024-03" db="EMBL/GenBank/DDBJ databases">
        <title>Aureococcus anophagefferens CCMP1851 and Kratosvirus quantuckense: Draft genome of a second virus-susceptible host strain in the model system.</title>
        <authorList>
            <person name="Chase E."/>
            <person name="Truchon A.R."/>
            <person name="Schepens W."/>
            <person name="Wilhelm S.W."/>
        </authorList>
    </citation>
    <scope>NUCLEOTIDE SEQUENCE [LARGE SCALE GENOMIC DNA]</scope>
    <source>
        <strain evidence="9 10">CCMP1851</strain>
    </source>
</reference>
<name>A0ABR1FUW6_AURAN</name>
<sequence>MKNVLALPLLLALAGAADTAKRNVLVVISDDLRPELPCYGCDDVVAPHLSRLAGQSLRFTRAYVQEALCAPSRNSFLSGRRPDATRAWQFVDHFREAGPDWTTLPGAFKRAGFQAVGCGKVFHPHLPPNWDMPRSWDDRMNATWADWMYPSEPRCANRSTWCLGDDDGDYEDAKTTATALAMLENVTAEEETPFFLAVGYRKPHLQWRVPKRVAALYPGGPDNVSLPAVDVAPEGAPGLAFHMPFAELSAFEDVAECGGPGLMAPTAAYPESCQRSFRYGYRLAVSYVDEQLGVLLDWLDDHGLDEDTAVVFFGDHGWHLGDQGEWEKFTNYENAARTPLLIKAPWLPASFGKTVSAPVELVDVYPTLCGLLGVDVSYVAAESAPLAGRDLSGLLRGGAADDGHVALSTFPRCVGGENYNKNHARNATYADWFLNDCNDVPRDLFTHMGYSTRDERWRFTAWYAWDGAALRATGAPVALELYDHAGDDGACGGDRSAFDYETANLAGDPVFADEVAALLAVLVAKFDIPHG</sequence>